<protein>
    <submittedName>
        <fullName evidence="1">Uncharacterized protein</fullName>
    </submittedName>
</protein>
<dbReference type="Proteomes" id="UP000054164">
    <property type="component" value="Unassembled WGS sequence"/>
</dbReference>
<organism evidence="1">
    <name type="scientific">Clostridium botulinum B str. Osaka05</name>
    <dbReference type="NCBI Taxonomy" id="1407017"/>
    <lineage>
        <taxon>Bacteria</taxon>
        <taxon>Bacillati</taxon>
        <taxon>Bacillota</taxon>
        <taxon>Clostridia</taxon>
        <taxon>Eubacteriales</taxon>
        <taxon>Clostridiaceae</taxon>
        <taxon>Clostridium</taxon>
    </lineage>
</organism>
<gene>
    <name evidence="1" type="ORF">CBO05P2_188</name>
</gene>
<dbReference type="HOGENOM" id="CLU_069082_0_0_9"/>
<dbReference type="RefSeq" id="WP_030032403.1">
    <property type="nucleotide sequence ID" value="NZ_BA000059.1"/>
</dbReference>
<dbReference type="AlphaFoldDB" id="A0A060N979"/>
<dbReference type="EMBL" id="BA000059">
    <property type="protein sequence ID" value="BAO05213.1"/>
    <property type="molecule type" value="Genomic_DNA"/>
</dbReference>
<accession>A0A060N979</accession>
<evidence type="ECO:0000313" key="1">
    <source>
        <dbReference type="EMBL" id="BAO05213.1"/>
    </source>
</evidence>
<name>A0A060N979_CLOBO</name>
<proteinExistence type="predicted"/>
<sequence>MALAIEKLFFNVSKKLIHFITEPIPLYHYETVLFNKCCYCPFYKKMQDKNIHNYCSNYCNNKYKKVIKKYKIYNNINIDKTHIQFSLTQIKQMLIYYYYANSKGFVSLISKKRIAKMIGCCEKTVDINNKLFSDLGLILISGTINNKFSLIIKDYSEHYNKNNTGYLNLATNVFKDLLHINNVNALRIALQGILKHDINTLLDRETYFSINSMKTFLPDYINCKSAIEKIINKLNNNTITMLFNSSEKLIFVISKNLHGKLLKKEMYYKYKNNFLNYITENNIKLNNLSNSINNIVKLAFEYGYDIVQLMLGEIKDIAPTIFNVGGYIRDKIKRYIYMNEPFFAV</sequence>
<reference evidence="1" key="1">
    <citation type="submission" date="2013-10" db="EMBL/GenBank/DDBJ databases">
        <title>Draft genome sequence of Clostridium botulinum type B strain Osaka05.</title>
        <authorList>
            <person name="Sakaguchi Y."/>
            <person name="Hosomi K."/>
            <person name="Uchiyama J."/>
            <person name="Ogura Y."/>
            <person name="Sakaguchi M."/>
            <person name="Kohda T."/>
            <person name="Mukamoto M."/>
            <person name="Misawa N."/>
            <person name="Matsuzaki S."/>
            <person name="Hayashi T."/>
            <person name="Kozaki S."/>
        </authorList>
    </citation>
    <scope>NUCLEOTIDE SEQUENCE</scope>
    <source>
        <strain evidence="1">Osaka05</strain>
    </source>
</reference>